<dbReference type="PANTHER" id="PTHR21505">
    <property type="entry name" value="MADF DOMAIN-CONTAINING PROTEIN-RELATED"/>
    <property type="match status" value="1"/>
</dbReference>
<evidence type="ECO:0000313" key="3">
    <source>
        <dbReference type="EMBL" id="JAT39037.1"/>
    </source>
</evidence>
<feature type="domain" description="MADF" evidence="2">
    <location>
        <begin position="12"/>
        <end position="101"/>
    </location>
</feature>
<name>A0A1B6MSW9_9HEMI</name>
<protein>
    <recommendedName>
        <fullName evidence="2">MADF domain-containing protein</fullName>
    </recommendedName>
</protein>
<accession>A0A1B6MSW9</accession>
<sequence length="254" mass="29584">MRTRWTYERILEMIEEYRLRPCLWNPSHPQYKLMTKKEDAWQSLSQLFEISSEEVKMRMRSLLASLRRERAKERKKSRVGEVYRSTWFAFDSLSFLRERFMDKDAKAIEEQAESLHEDIIIDCTDSSFMKCGNGGLGSNPSSPTPTQSTICRDRDSGAARRTGSSSKRRKFDPELIETTENVSDKFNLMNTFPLQTVKTTTEIFAEYVAAKLRGYPEYTRNVVQHKINNILFDADIGKYDKLDVAMPVQELSTE</sequence>
<evidence type="ECO:0000259" key="2">
    <source>
        <dbReference type="PROSITE" id="PS51029"/>
    </source>
</evidence>
<organism evidence="3">
    <name type="scientific">Graphocephala atropunctata</name>
    <dbReference type="NCBI Taxonomy" id="36148"/>
    <lineage>
        <taxon>Eukaryota</taxon>
        <taxon>Metazoa</taxon>
        <taxon>Ecdysozoa</taxon>
        <taxon>Arthropoda</taxon>
        <taxon>Hexapoda</taxon>
        <taxon>Insecta</taxon>
        <taxon>Pterygota</taxon>
        <taxon>Neoptera</taxon>
        <taxon>Paraneoptera</taxon>
        <taxon>Hemiptera</taxon>
        <taxon>Auchenorrhyncha</taxon>
        <taxon>Membracoidea</taxon>
        <taxon>Cicadellidae</taxon>
        <taxon>Cicadellinae</taxon>
        <taxon>Cicadellini</taxon>
        <taxon>Graphocephala</taxon>
    </lineage>
</organism>
<dbReference type="Pfam" id="PF10545">
    <property type="entry name" value="MADF_DNA_bdg"/>
    <property type="match status" value="1"/>
</dbReference>
<dbReference type="InterPro" id="IPR006578">
    <property type="entry name" value="MADF-dom"/>
</dbReference>
<proteinExistence type="predicted"/>
<evidence type="ECO:0000256" key="1">
    <source>
        <dbReference type="SAM" id="MobiDB-lite"/>
    </source>
</evidence>
<gene>
    <name evidence="3" type="ORF">g.2124</name>
</gene>
<feature type="compositionally biased region" description="Low complexity" evidence="1">
    <location>
        <begin position="138"/>
        <end position="149"/>
    </location>
</feature>
<dbReference type="SMART" id="SM00595">
    <property type="entry name" value="MADF"/>
    <property type="match status" value="1"/>
</dbReference>
<reference evidence="3" key="1">
    <citation type="submission" date="2015-11" db="EMBL/GenBank/DDBJ databases">
        <title>De novo transcriptome assembly of four potential Pierce s Disease insect vectors from Arizona vineyards.</title>
        <authorList>
            <person name="Tassone E.E."/>
        </authorList>
    </citation>
    <scope>NUCLEOTIDE SEQUENCE</scope>
</reference>
<feature type="region of interest" description="Disordered" evidence="1">
    <location>
        <begin position="134"/>
        <end position="172"/>
    </location>
</feature>
<dbReference type="EMBL" id="GEBQ01000940">
    <property type="protein sequence ID" value="JAT39037.1"/>
    <property type="molecule type" value="Transcribed_RNA"/>
</dbReference>
<dbReference type="PROSITE" id="PS51029">
    <property type="entry name" value="MADF"/>
    <property type="match status" value="1"/>
</dbReference>
<dbReference type="AlphaFoldDB" id="A0A1B6MSW9"/>
<dbReference type="PANTHER" id="PTHR21505:SF8">
    <property type="entry name" value="DPT-YFP REPRESSOR BY OVEREXPRESSION, ISOFORM D-RELATED"/>
    <property type="match status" value="1"/>
</dbReference>